<dbReference type="InterPro" id="IPR007419">
    <property type="entry name" value="BFD-like_2Fe2S-bd_dom"/>
</dbReference>
<dbReference type="OrthoDB" id="9808097at2"/>
<dbReference type="Pfam" id="PF01106">
    <property type="entry name" value="NifU"/>
    <property type="match status" value="1"/>
</dbReference>
<dbReference type="PANTHER" id="PTHR10093">
    <property type="entry name" value="IRON-SULFUR CLUSTER ASSEMBLY ENZYME NIFU HOMOLOG"/>
    <property type="match status" value="1"/>
</dbReference>
<evidence type="ECO:0000259" key="11">
    <source>
        <dbReference type="Pfam" id="PF01106"/>
    </source>
</evidence>
<keyword evidence="4 10" id="KW-0479">Metal-binding</keyword>
<evidence type="ECO:0000256" key="6">
    <source>
        <dbReference type="ARBA" id="ARBA00023014"/>
    </source>
</evidence>
<dbReference type="InterPro" id="IPR041854">
    <property type="entry name" value="BFD-like_2Fe2S-bd_dom_sf"/>
</dbReference>
<dbReference type="Gene3D" id="3.90.1010.10">
    <property type="match status" value="1"/>
</dbReference>
<proteinExistence type="inferred from homology"/>
<dbReference type="GO" id="GO:0051537">
    <property type="term" value="F:2 iron, 2 sulfur cluster binding"/>
    <property type="evidence" value="ECO:0007669"/>
    <property type="project" value="UniProtKB-KW"/>
</dbReference>
<sequence length="278" mass="30382">MWEYTDKVREHFLNPKNSGTIENADAVGEVGSLSCGDALRLFLKIDDEGRIEDAKFQTFGCASAIASSSVLTEMVKGMTIEEAEKVTNKDIAEALGGLPKEKMHCSVMGQEALDDAIRRYRGLDAAPAPEGEIVCKCFGVTDLQIKKAVLENKLTTLEEVTNFTKAGGGCEECHGRIKQIIDEVRFGAPGVKPLEVKPVKLTNIKRFQLVSQTIEEEIRPALHKDGGDIELIDIEGTVVIVSLRGSCVGCPSSNLTLKDFVERRLKETVEEAITVREA</sequence>
<dbReference type="Gene3D" id="1.10.10.1100">
    <property type="entry name" value="BFD-like [2Fe-2S]-binding domain"/>
    <property type="match status" value="1"/>
</dbReference>
<dbReference type="AlphaFoldDB" id="A0A1X7E2L9"/>
<dbReference type="SUPFAM" id="SSF117916">
    <property type="entry name" value="Fe-S cluster assembly (FSCA) domain-like"/>
    <property type="match status" value="1"/>
</dbReference>
<feature type="binding site" evidence="10">
    <location>
        <position position="61"/>
    </location>
    <ligand>
        <name>Fe cation</name>
        <dbReference type="ChEBI" id="CHEBI:24875"/>
    </ligand>
</feature>
<evidence type="ECO:0000256" key="2">
    <source>
        <dbReference type="ARBA" id="ARBA00015278"/>
    </source>
</evidence>
<keyword evidence="15" id="KW-1185">Reference proteome</keyword>
<evidence type="ECO:0000256" key="5">
    <source>
        <dbReference type="ARBA" id="ARBA00023004"/>
    </source>
</evidence>
<feature type="binding site" evidence="10">
    <location>
        <position position="35"/>
    </location>
    <ligand>
        <name>Fe cation</name>
        <dbReference type="ChEBI" id="CHEBI:24875"/>
    </ligand>
</feature>
<evidence type="ECO:0000256" key="3">
    <source>
        <dbReference type="ARBA" id="ARBA00022714"/>
    </source>
</evidence>
<dbReference type="PIRSF" id="PIRSF000375">
    <property type="entry name" value="NifU"/>
    <property type="match status" value="1"/>
</dbReference>
<feature type="binding site" evidence="10">
    <location>
        <position position="170"/>
    </location>
    <ligand>
        <name>[2Fe-2S] cluster</name>
        <dbReference type="ChEBI" id="CHEBI:190135"/>
    </ligand>
</feature>
<protein>
    <recommendedName>
        <fullName evidence="2 9">Nitrogen fixation protein NifU</fullName>
    </recommendedName>
</protein>
<dbReference type="NCBIfam" id="TIGR02000">
    <property type="entry name" value="NifU_proper"/>
    <property type="match status" value="1"/>
</dbReference>
<organism evidence="14 15">
    <name type="scientific">Desulfovibrio gilichinskyi</name>
    <dbReference type="NCBI Taxonomy" id="1519643"/>
    <lineage>
        <taxon>Bacteria</taxon>
        <taxon>Pseudomonadati</taxon>
        <taxon>Thermodesulfobacteriota</taxon>
        <taxon>Desulfovibrionia</taxon>
        <taxon>Desulfovibrionales</taxon>
        <taxon>Desulfovibrionaceae</taxon>
        <taxon>Desulfovibrio</taxon>
    </lineage>
</organism>
<feature type="domain" description="NIF system FeS cluster assembly NifU N-terminal" evidence="12">
    <location>
        <begin position="3"/>
        <end position="122"/>
    </location>
</feature>
<evidence type="ECO:0000256" key="4">
    <source>
        <dbReference type="ARBA" id="ARBA00022723"/>
    </source>
</evidence>
<reference evidence="15" key="1">
    <citation type="submission" date="2017-04" db="EMBL/GenBank/DDBJ databases">
        <authorList>
            <person name="Varghese N."/>
            <person name="Submissions S."/>
        </authorList>
    </citation>
    <scope>NUCLEOTIDE SEQUENCE [LARGE SCALE GENOMIC DNA]</scope>
    <source>
        <strain evidence="15">K3S</strain>
    </source>
</reference>
<accession>A0A1X7E2L9</accession>
<evidence type="ECO:0000256" key="8">
    <source>
        <dbReference type="ARBA" id="ARBA00034078"/>
    </source>
</evidence>
<evidence type="ECO:0000313" key="15">
    <source>
        <dbReference type="Proteomes" id="UP000192906"/>
    </source>
</evidence>
<evidence type="ECO:0000259" key="13">
    <source>
        <dbReference type="Pfam" id="PF04324"/>
    </source>
</evidence>
<dbReference type="SUPFAM" id="SSF82649">
    <property type="entry name" value="SufE/NifU"/>
    <property type="match status" value="1"/>
</dbReference>
<feature type="domain" description="BFD-like [2Fe-2S]-binding" evidence="13">
    <location>
        <begin position="133"/>
        <end position="183"/>
    </location>
</feature>
<name>A0A1X7E2L9_9BACT</name>
<keyword evidence="5 10" id="KW-0408">Iron</keyword>
<comment type="cofactor">
    <cofactor evidence="10">
        <name>[2Fe-2S] cluster</name>
        <dbReference type="ChEBI" id="CHEBI:190135"/>
    </cofactor>
    <text evidence="10">Binds 1 [2Fe-2S] cluster per subunit.</text>
</comment>
<dbReference type="InterPro" id="IPR034904">
    <property type="entry name" value="FSCA_dom_sf"/>
</dbReference>
<dbReference type="Proteomes" id="UP000192906">
    <property type="component" value="Unassembled WGS sequence"/>
</dbReference>
<dbReference type="InterPro" id="IPR010238">
    <property type="entry name" value="NIF_FeS_clus_asmbl_NifU"/>
</dbReference>
<dbReference type="EMBL" id="FWZU01000004">
    <property type="protein sequence ID" value="SMF25725.1"/>
    <property type="molecule type" value="Genomic_DNA"/>
</dbReference>
<feature type="domain" description="NIF system FeS cluster assembly NifU C-terminal" evidence="11">
    <location>
        <begin position="210"/>
        <end position="275"/>
    </location>
</feature>
<evidence type="ECO:0000256" key="9">
    <source>
        <dbReference type="PIRNR" id="PIRNR000375"/>
    </source>
</evidence>
<keyword evidence="6 10" id="KW-0411">Iron-sulfur</keyword>
<evidence type="ECO:0000259" key="12">
    <source>
        <dbReference type="Pfam" id="PF01592"/>
    </source>
</evidence>
<dbReference type="InterPro" id="IPR002871">
    <property type="entry name" value="NIF_FeS_clus_asmbl_NifU_N"/>
</dbReference>
<feature type="binding site" evidence="10">
    <location>
        <position position="105"/>
    </location>
    <ligand>
        <name>Fe cation</name>
        <dbReference type="ChEBI" id="CHEBI:24875"/>
    </ligand>
</feature>
<dbReference type="Pfam" id="PF04324">
    <property type="entry name" value="Fer2_BFD"/>
    <property type="match status" value="1"/>
</dbReference>
<feature type="binding site" evidence="10">
    <location>
        <position position="173"/>
    </location>
    <ligand>
        <name>[2Fe-2S] cluster</name>
        <dbReference type="ChEBI" id="CHEBI:190135"/>
    </ligand>
</feature>
<dbReference type="GO" id="GO:0016226">
    <property type="term" value="P:iron-sulfur cluster assembly"/>
    <property type="evidence" value="ECO:0007669"/>
    <property type="project" value="InterPro"/>
</dbReference>
<evidence type="ECO:0000313" key="14">
    <source>
        <dbReference type="EMBL" id="SMF25725.1"/>
    </source>
</evidence>
<dbReference type="InterPro" id="IPR001075">
    <property type="entry name" value="NIF_FeS_clus_asmbl_NifU_C"/>
</dbReference>
<comment type="cofactor">
    <cofactor evidence="10">
        <name>Fe cation</name>
        <dbReference type="ChEBI" id="CHEBI:24875"/>
    </cofactor>
    <text evidence="10">Binds 1 Fe cation per subunit.</text>
</comment>
<comment type="cofactor">
    <cofactor evidence="8">
        <name>[2Fe-2S] cluster</name>
        <dbReference type="ChEBI" id="CHEBI:190135"/>
    </cofactor>
</comment>
<comment type="similarity">
    <text evidence="1 9">Belongs to the NifU family.</text>
</comment>
<evidence type="ECO:0000256" key="10">
    <source>
        <dbReference type="PIRSR" id="PIRSR000375-1"/>
    </source>
</evidence>
<dbReference type="RefSeq" id="WP_085102706.1">
    <property type="nucleotide sequence ID" value="NZ_FWZU01000004.1"/>
</dbReference>
<dbReference type="GO" id="GO:0005506">
    <property type="term" value="F:iron ion binding"/>
    <property type="evidence" value="ECO:0007669"/>
    <property type="project" value="InterPro"/>
</dbReference>
<dbReference type="Pfam" id="PF01592">
    <property type="entry name" value="NifU_N"/>
    <property type="match status" value="1"/>
</dbReference>
<evidence type="ECO:0000256" key="7">
    <source>
        <dbReference type="ARBA" id="ARBA00023231"/>
    </source>
</evidence>
<evidence type="ECO:0000256" key="1">
    <source>
        <dbReference type="ARBA" id="ARBA00006420"/>
    </source>
</evidence>
<feature type="binding site" evidence="10">
    <location>
        <position position="137"/>
    </location>
    <ligand>
        <name>[2Fe-2S] cluster</name>
        <dbReference type="ChEBI" id="CHEBI:190135"/>
    </ligand>
</feature>
<comment type="function">
    <text evidence="9">May be involved in the formation or repair of [Fe-S] clusters present in iron-sulfur proteins.</text>
</comment>
<dbReference type="CDD" id="cd19947">
    <property type="entry name" value="NifU_Fer2_BFD-like"/>
    <property type="match status" value="1"/>
</dbReference>
<keyword evidence="7 9" id="KW-0535">Nitrogen fixation</keyword>
<keyword evidence="3 10" id="KW-0001">2Fe-2S</keyword>
<feature type="binding site" evidence="10">
    <location>
        <position position="135"/>
    </location>
    <ligand>
        <name>[2Fe-2S] cluster</name>
        <dbReference type="ChEBI" id="CHEBI:190135"/>
    </ligand>
</feature>
<dbReference type="CDD" id="cd06664">
    <property type="entry name" value="IscU_like"/>
    <property type="match status" value="1"/>
</dbReference>
<dbReference type="STRING" id="1519643.SAMN06295933_2503"/>
<dbReference type="InterPro" id="IPR016217">
    <property type="entry name" value="N_fixation_NifU"/>
</dbReference>
<gene>
    <name evidence="14" type="ORF">SAMN06295933_2503</name>
</gene>
<dbReference type="Gene3D" id="3.30.300.130">
    <property type="entry name" value="Fe-S cluster assembly (FSCA)"/>
    <property type="match status" value="1"/>
</dbReference>